<evidence type="ECO:0000256" key="9">
    <source>
        <dbReference type="ARBA" id="ARBA00023004"/>
    </source>
</evidence>
<keyword evidence="7" id="KW-0479">Metal-binding</keyword>
<keyword evidence="11" id="KW-0456">Lyase</keyword>
<dbReference type="SUPFAM" id="SSF52016">
    <property type="entry name" value="LeuD/IlvD-like"/>
    <property type="match status" value="1"/>
</dbReference>
<dbReference type="InterPro" id="IPR015928">
    <property type="entry name" value="Aconitase/3IPM_dehydase_swvl"/>
</dbReference>
<dbReference type="NCBIfam" id="TIGR01340">
    <property type="entry name" value="aconitase_mito"/>
    <property type="match status" value="1"/>
</dbReference>
<keyword evidence="10" id="KW-0411">Iron-sulfur</keyword>
<dbReference type="PANTHER" id="PTHR43160:SF3">
    <property type="entry name" value="ACONITATE HYDRATASE, MITOCHONDRIAL"/>
    <property type="match status" value="1"/>
</dbReference>
<gene>
    <name evidence="18" type="primary">acnA</name>
    <name evidence="18" type="ORF">GCM10011386_40090</name>
</gene>
<evidence type="ECO:0000256" key="1">
    <source>
        <dbReference type="ARBA" id="ARBA00001966"/>
    </source>
</evidence>
<proteinExistence type="inferred from homology"/>
<dbReference type="Gene3D" id="3.30.499.10">
    <property type="entry name" value="Aconitase, domain 3"/>
    <property type="match status" value="2"/>
</dbReference>
<dbReference type="PROSITE" id="PS00450">
    <property type="entry name" value="ACONITASE_1"/>
    <property type="match status" value="1"/>
</dbReference>
<dbReference type="CDD" id="cd01584">
    <property type="entry name" value="AcnA_Mitochondrial"/>
    <property type="match status" value="1"/>
</dbReference>
<dbReference type="Gene3D" id="3.20.19.10">
    <property type="entry name" value="Aconitase, domain 4"/>
    <property type="match status" value="1"/>
</dbReference>
<feature type="domain" description="Aconitase/3-isopropylmalate dehydratase large subunit alpha/beta/alpha" evidence="16">
    <location>
        <begin position="40"/>
        <end position="477"/>
    </location>
</feature>
<comment type="pathway">
    <text evidence="2">Carbohydrate metabolism; tricarboxylic acid cycle; isocitrate from oxaloacetate: step 2/2.</text>
</comment>
<dbReference type="InterPro" id="IPR001030">
    <property type="entry name" value="Acoase/IPM_deHydtase_lsu_aba"/>
</dbReference>
<keyword evidence="6" id="KW-0816">Tricarboxylic acid cycle</keyword>
<dbReference type="NCBIfam" id="NF005558">
    <property type="entry name" value="PRK07229.1"/>
    <property type="match status" value="1"/>
</dbReference>
<evidence type="ECO:0000256" key="10">
    <source>
        <dbReference type="ARBA" id="ARBA00023014"/>
    </source>
</evidence>
<evidence type="ECO:0000259" key="17">
    <source>
        <dbReference type="Pfam" id="PF00694"/>
    </source>
</evidence>
<organism evidence="18 19">
    <name type="scientific">Parapedobacter defluvii</name>
    <dbReference type="NCBI Taxonomy" id="2045106"/>
    <lineage>
        <taxon>Bacteria</taxon>
        <taxon>Pseudomonadati</taxon>
        <taxon>Bacteroidota</taxon>
        <taxon>Sphingobacteriia</taxon>
        <taxon>Sphingobacteriales</taxon>
        <taxon>Sphingobacteriaceae</taxon>
        <taxon>Parapedobacter</taxon>
    </lineage>
</organism>
<comment type="similarity">
    <text evidence="3">Belongs to the aconitase/IPM isomerase family.</text>
</comment>
<dbReference type="InterPro" id="IPR036008">
    <property type="entry name" value="Aconitase_4Fe-4S_dom"/>
</dbReference>
<name>A0ABQ1MNM0_9SPHI</name>
<dbReference type="RefSeq" id="WP_188753254.1">
    <property type="nucleotide sequence ID" value="NZ_BMIK01000020.1"/>
</dbReference>
<keyword evidence="9" id="KW-0408">Iron</keyword>
<evidence type="ECO:0000256" key="5">
    <source>
        <dbReference type="ARBA" id="ARBA00019378"/>
    </source>
</evidence>
<dbReference type="Pfam" id="PF00694">
    <property type="entry name" value="Aconitase_C"/>
    <property type="match status" value="1"/>
</dbReference>
<dbReference type="EMBL" id="BMIK01000020">
    <property type="protein sequence ID" value="GGC43749.1"/>
    <property type="molecule type" value="Genomic_DNA"/>
</dbReference>
<comment type="cofactor">
    <cofactor evidence="1">
        <name>[4Fe-4S] cluster</name>
        <dbReference type="ChEBI" id="CHEBI:49883"/>
    </cofactor>
</comment>
<keyword evidence="19" id="KW-1185">Reference proteome</keyword>
<evidence type="ECO:0000256" key="4">
    <source>
        <dbReference type="ARBA" id="ARBA00012926"/>
    </source>
</evidence>
<dbReference type="InterPro" id="IPR006248">
    <property type="entry name" value="Aconitase_mito-like"/>
</dbReference>
<evidence type="ECO:0000256" key="11">
    <source>
        <dbReference type="ARBA" id="ARBA00023239"/>
    </source>
</evidence>
<dbReference type="InterPro" id="IPR000573">
    <property type="entry name" value="AconitaseA/IPMdHydase_ssu_swvl"/>
</dbReference>
<accession>A0ABQ1MNM0</accession>
<evidence type="ECO:0000256" key="8">
    <source>
        <dbReference type="ARBA" id="ARBA00022946"/>
    </source>
</evidence>
<evidence type="ECO:0000256" key="14">
    <source>
        <dbReference type="ARBA" id="ARBA00031081"/>
    </source>
</evidence>
<dbReference type="EC" id="4.2.1.3" evidence="4"/>
<dbReference type="Proteomes" id="UP000597338">
    <property type="component" value="Unassembled WGS sequence"/>
</dbReference>
<evidence type="ECO:0000256" key="6">
    <source>
        <dbReference type="ARBA" id="ARBA00022532"/>
    </source>
</evidence>
<evidence type="ECO:0000256" key="15">
    <source>
        <dbReference type="ARBA" id="ARBA00031977"/>
    </source>
</evidence>
<protein>
    <recommendedName>
        <fullName evidence="5">Aconitate hydratase A</fullName>
        <ecNumber evidence="4">4.2.1.3</ecNumber>
    </recommendedName>
    <alternativeName>
        <fullName evidence="13">Citrate hydro-lyase</fullName>
    </alternativeName>
    <alternativeName>
        <fullName evidence="15">Iron-responsive protein-like</fullName>
    </alternativeName>
    <alternativeName>
        <fullName evidence="14">RNA-binding protein</fullName>
    </alternativeName>
</protein>
<feature type="domain" description="Aconitase A/isopropylmalate dehydratase small subunit swivel" evidence="17">
    <location>
        <begin position="558"/>
        <end position="685"/>
    </location>
</feature>
<evidence type="ECO:0000259" key="16">
    <source>
        <dbReference type="Pfam" id="PF00330"/>
    </source>
</evidence>
<evidence type="ECO:0000313" key="19">
    <source>
        <dbReference type="Proteomes" id="UP000597338"/>
    </source>
</evidence>
<dbReference type="InterPro" id="IPR015932">
    <property type="entry name" value="Aconitase_dom2"/>
</dbReference>
<evidence type="ECO:0000256" key="13">
    <source>
        <dbReference type="ARBA" id="ARBA00029682"/>
    </source>
</evidence>
<dbReference type="Gene3D" id="3.40.1060.10">
    <property type="entry name" value="Aconitase, Domain 2"/>
    <property type="match status" value="1"/>
</dbReference>
<evidence type="ECO:0000256" key="12">
    <source>
        <dbReference type="ARBA" id="ARBA00023501"/>
    </source>
</evidence>
<dbReference type="SUPFAM" id="SSF53732">
    <property type="entry name" value="Aconitase iron-sulfur domain"/>
    <property type="match status" value="1"/>
</dbReference>
<comment type="caution">
    <text evidence="18">The sequence shown here is derived from an EMBL/GenBank/DDBJ whole genome shotgun (WGS) entry which is preliminary data.</text>
</comment>
<reference evidence="19" key="1">
    <citation type="journal article" date="2019" name="Int. J. Syst. Evol. Microbiol.">
        <title>The Global Catalogue of Microorganisms (GCM) 10K type strain sequencing project: providing services to taxonomists for standard genome sequencing and annotation.</title>
        <authorList>
            <consortium name="The Broad Institute Genomics Platform"/>
            <consortium name="The Broad Institute Genome Sequencing Center for Infectious Disease"/>
            <person name="Wu L."/>
            <person name="Ma J."/>
        </authorList>
    </citation>
    <scope>NUCLEOTIDE SEQUENCE [LARGE SCALE GENOMIC DNA]</scope>
    <source>
        <strain evidence="19">CGMCC 1.15342</strain>
    </source>
</reference>
<dbReference type="InterPro" id="IPR015931">
    <property type="entry name" value="Acnase/IPM_dHydase_lsu_aba_1/3"/>
</dbReference>
<dbReference type="InterPro" id="IPR018136">
    <property type="entry name" value="Aconitase_4Fe-4S_BS"/>
</dbReference>
<dbReference type="Pfam" id="PF00330">
    <property type="entry name" value="Aconitase"/>
    <property type="match status" value="1"/>
</dbReference>
<evidence type="ECO:0000256" key="3">
    <source>
        <dbReference type="ARBA" id="ARBA00007185"/>
    </source>
</evidence>
<dbReference type="InterPro" id="IPR050926">
    <property type="entry name" value="Aconitase/IPM_isomerase"/>
</dbReference>
<evidence type="ECO:0000256" key="2">
    <source>
        <dbReference type="ARBA" id="ARBA00004717"/>
    </source>
</evidence>
<keyword evidence="8" id="KW-0809">Transit peptide</keyword>
<dbReference type="PANTHER" id="PTHR43160">
    <property type="entry name" value="ACONITATE HYDRATASE B"/>
    <property type="match status" value="1"/>
</dbReference>
<dbReference type="PRINTS" id="PR00415">
    <property type="entry name" value="ACONITASE"/>
</dbReference>
<comment type="catalytic activity">
    <reaction evidence="12">
        <text>citrate = D-threo-isocitrate</text>
        <dbReference type="Rhea" id="RHEA:10336"/>
        <dbReference type="ChEBI" id="CHEBI:15562"/>
        <dbReference type="ChEBI" id="CHEBI:16947"/>
        <dbReference type="EC" id="4.2.1.3"/>
    </reaction>
</comment>
<evidence type="ECO:0000313" key="18">
    <source>
        <dbReference type="EMBL" id="GGC43749.1"/>
    </source>
</evidence>
<evidence type="ECO:0000256" key="7">
    <source>
        <dbReference type="ARBA" id="ARBA00022723"/>
    </source>
</evidence>
<sequence>MAFDIDMIKKVYAQYAERIAAARKVADRPLTLTEKILYTHLWDGNATQGYERGVSYVDFAPDRVAMQDATAQMALLQFMQAGRARVAVPSTVHCDHLIRAKEGAEKDLAVATTESREVFDFLASVSNKYGIGFWKPGAGIIHQVVLENYAFPGGMMIGTDSHTVNAGGLGMLAIGVGGADACDVMAGLPWELKFPKLIGIKLTGKLNGWTAPKDVILKVAGILTVKGGTGCIVEYFGEGAKAMSCTGKGTICNMGAEIGATTSTFGYDESMERYLRATNRADVADAANAIKEHLTADPEVYANPEQYFDQVIEINLSELEPHLNGPFTPDLATPVSKMKEEAEKNGWPLKVEWGLIGSCTNSSYEDLSRAASVARQAVEKGLVTKAEFGINPGSEQVRYTAERDGLLDTFTDLDATIFTNACGPCIGMWARVGAERAEKNTIVHSFNRNFAKRADGNPNTYAFVASPELVAAIAISGDLSFNPITDTLVNSKGESVKLDPPAGDELPQKGFDVEDPGYQAPAEDGSNVVVAVSPTSDRLQLLDPFPAWEGTDINGLKLLIKAKGKCTTDHISMAGPWLKYRGHLDNISNNLLIGAVNFFNDKTDSVKNQLTNEYGPVPATQRDYKAAGIGSIVVGDENYGEGSSREHAAMEPRHLGVRAVLVKSFARIHETNLKKQGMLALTFVNKEDYDKIEEDDTIDIIGLTEFAPGKPLTLVLHHADGSEERIEANHSYNDQQIGWFRAGGALNIIRQGQASA</sequence>